<dbReference type="EMBL" id="JAFKCT010000001">
    <property type="protein sequence ID" value="MBN7809377.1"/>
    <property type="molecule type" value="Genomic_DNA"/>
</dbReference>
<proteinExistence type="predicted"/>
<dbReference type="Pfam" id="PF12771">
    <property type="entry name" value="SusD-like_2"/>
    <property type="match status" value="1"/>
</dbReference>
<feature type="signal peptide" evidence="1">
    <location>
        <begin position="1"/>
        <end position="19"/>
    </location>
</feature>
<protein>
    <submittedName>
        <fullName evidence="2">SusD/RagB family nutrient-binding outer membrane lipoprotein</fullName>
    </submittedName>
</protein>
<name>A0ABS3BWY0_9BACT</name>
<sequence>MKIKSLYLYVVLAAGLASCAESQFEDAYTDPSKLAETTVGKQFSGMIYSNREFVLPSYWNYFVIHRITNNRYNQATGWVNEENQYVPGSAAINDRWNAYYNVLAQYREIEKVYNALSDAQKADQRIYMITAATFFYDYTQQVIDLHGDIPWSAAGMLSTNGGDYTQSYPAYDTAEGIYTKMLDDLKTFADELNSITVKDAVAAEFKTQDLINKGSIAKWKTYVNSLRLRMLTRVSASSAFSARAQSEIGSILSAPATYPVALTNAGNIQWDVYSLGTILPANTFQSGLEDWNGNIASKALIDHMVGNDDPRLEYVFEPGTAANGQYLGLDPMMNGTSQTELIATNTLSIYNRSTISRNQYFPGVIITASEVHLLAAEYYLKNGQAATAKAHYESAIKQSLAFYQNLRSLSNNGITPAPTPPTEADVAAYLAKTPVSWDAAASTQAKMTLIAEQKWIHFNVVQPIENWAELRRLDLVKLNFWTDQSNQQSLPPNRWVYPGSEATYNMPNYSAVQGEDNLTNKIFWDAN</sequence>
<dbReference type="InterPro" id="IPR011990">
    <property type="entry name" value="TPR-like_helical_dom_sf"/>
</dbReference>
<reference evidence="2 3" key="1">
    <citation type="submission" date="2021-03" db="EMBL/GenBank/DDBJ databases">
        <title>novel species isolated from a fishpond in China.</title>
        <authorList>
            <person name="Lu H."/>
            <person name="Cai Z."/>
        </authorList>
    </citation>
    <scope>NUCLEOTIDE SEQUENCE [LARGE SCALE GENOMIC DNA]</scope>
    <source>
        <strain evidence="2 3">H41</strain>
    </source>
</reference>
<comment type="caution">
    <text evidence="2">The sequence shown here is derived from an EMBL/GenBank/DDBJ whole genome shotgun (WGS) entry which is preliminary data.</text>
</comment>
<keyword evidence="1" id="KW-0732">Signal</keyword>
<dbReference type="InterPro" id="IPR041662">
    <property type="entry name" value="SusD-like_2"/>
</dbReference>
<keyword evidence="3" id="KW-1185">Reference proteome</keyword>
<dbReference type="SUPFAM" id="SSF48452">
    <property type="entry name" value="TPR-like"/>
    <property type="match status" value="1"/>
</dbReference>
<accession>A0ABS3BWY0</accession>
<evidence type="ECO:0000256" key="1">
    <source>
        <dbReference type="SAM" id="SignalP"/>
    </source>
</evidence>
<dbReference type="Proteomes" id="UP000664317">
    <property type="component" value="Unassembled WGS sequence"/>
</dbReference>
<organism evidence="2 3">
    <name type="scientific">Algoriphagus oliviformis</name>
    <dbReference type="NCBI Taxonomy" id="2811231"/>
    <lineage>
        <taxon>Bacteria</taxon>
        <taxon>Pseudomonadati</taxon>
        <taxon>Bacteroidota</taxon>
        <taxon>Cytophagia</taxon>
        <taxon>Cytophagales</taxon>
        <taxon>Cyclobacteriaceae</taxon>
        <taxon>Algoriphagus</taxon>
    </lineage>
</organism>
<feature type="chain" id="PRO_5047057066" evidence="1">
    <location>
        <begin position="20"/>
        <end position="527"/>
    </location>
</feature>
<keyword evidence="2" id="KW-0449">Lipoprotein</keyword>
<evidence type="ECO:0000313" key="2">
    <source>
        <dbReference type="EMBL" id="MBN7809377.1"/>
    </source>
</evidence>
<evidence type="ECO:0000313" key="3">
    <source>
        <dbReference type="Proteomes" id="UP000664317"/>
    </source>
</evidence>
<dbReference type="PROSITE" id="PS51257">
    <property type="entry name" value="PROKAR_LIPOPROTEIN"/>
    <property type="match status" value="1"/>
</dbReference>
<dbReference type="Gene3D" id="1.25.40.390">
    <property type="match status" value="1"/>
</dbReference>
<gene>
    <name evidence="2" type="ORF">J0A68_00325</name>
</gene>
<dbReference type="RefSeq" id="WP_206576187.1">
    <property type="nucleotide sequence ID" value="NZ_JAFKCT010000001.1"/>
</dbReference>